<sequence>MGSVFDAAVGKDGTLFYTVSADSSVHEGFSNAIPVLGPSFAPAGAGVATGIQSGNQFDIFVVDNFGRLTVAWSANFDPFQSSALTSNEFAPPGAHLATGTQANNQLDVFVVGNDGAVYVLWEAQNGGWTQPIALTPVGFAPAGAGLATGRQANDQLDVFVVGNDGILYVLWEANNGGWSQPLPLTDREFAPHGAYLATGSQSTLNEHNSQLDVFVIGNDGALSVLWEVNNGGWNGPSAITQPHYLPPGGGFGVFLQKLQGDPPSHQLDVAFVAPDGSLSVIWEVDNGGWSAPAPISTPGLALPGAPVSGTLFDTTLFAAVLVPTVDQTLVQYEVFGVGDGWSGPHQLTAAGYMSERANSSISVLKTEPPHNSVDIVPFITFIFSILDGPKDPKTLARIRWEAGDHDQGVARALESVAMARELVFEDVKYRPMLAQRLLDPAGLYLGLVGRAAEAAQLDAESAQIYASLANADPATHDNRFQQAQALIAQAQQLFAANQPADAIARAQDAVAILRTLAPDSDAYLGALGNCLLYPLTGFLISTQRWDEAIAAAREGSAAFQQLATTDPNQPVHRYDLARANIQLGQAWWGKGDLTQAFDRIEAALAIARKLVAEDVSYRGALGEWLLYPMTTFLMVQQRWDEAIAAGGEALTVFEQLAAAEPNVPGHRYDTGRAQIEVGEAWWGKPDPTRAIDHVQAAIAIIRRLITDNPTYRYALAQWLEFPLSAYLQATGRRADAIAAESEAVDILTVLAAADPDHYTTRLAAARRRLADLRAGA</sequence>
<proteinExistence type="predicted"/>
<dbReference type="Proteomes" id="UP000503540">
    <property type="component" value="Chromosome"/>
</dbReference>
<evidence type="ECO:0000259" key="1">
    <source>
        <dbReference type="Pfam" id="PF26607"/>
    </source>
</evidence>
<accession>A0A6G9Y950</accession>
<keyword evidence="3" id="KW-1185">Reference proteome</keyword>
<dbReference type="EMBL" id="CP046172">
    <property type="protein sequence ID" value="QIS09741.1"/>
    <property type="molecule type" value="Genomic_DNA"/>
</dbReference>
<reference evidence="2 3" key="1">
    <citation type="journal article" date="2019" name="ACS Chem. Biol.">
        <title>Identification and Mobilization of a Cryptic Antibiotic Biosynthesis Gene Locus from a Human-Pathogenic Nocardia Isolate.</title>
        <authorList>
            <person name="Herisse M."/>
            <person name="Ishida K."/>
            <person name="Porter J.L."/>
            <person name="Howden B."/>
            <person name="Hertweck C."/>
            <person name="Stinear T.P."/>
            <person name="Pidot S.J."/>
        </authorList>
    </citation>
    <scope>NUCLEOTIDE SEQUENCE [LARGE SCALE GENOMIC DNA]</scope>
    <source>
        <strain evidence="2 3">AUSMDU00012717</strain>
    </source>
</reference>
<organism evidence="2 3">
    <name type="scientific">Nocardia arthritidis</name>
    <dbReference type="NCBI Taxonomy" id="228602"/>
    <lineage>
        <taxon>Bacteria</taxon>
        <taxon>Bacillati</taxon>
        <taxon>Actinomycetota</taxon>
        <taxon>Actinomycetes</taxon>
        <taxon>Mycobacteriales</taxon>
        <taxon>Nocardiaceae</taxon>
        <taxon>Nocardia</taxon>
    </lineage>
</organism>
<evidence type="ECO:0000313" key="3">
    <source>
        <dbReference type="Proteomes" id="UP000503540"/>
    </source>
</evidence>
<dbReference type="RefSeq" id="WP_167472806.1">
    <property type="nucleotide sequence ID" value="NZ_CP046172.1"/>
</dbReference>
<dbReference type="KEGG" id="nah:F5544_09200"/>
<dbReference type="Gene3D" id="1.25.40.10">
    <property type="entry name" value="Tetratricopeptide repeat domain"/>
    <property type="match status" value="2"/>
</dbReference>
<dbReference type="AlphaFoldDB" id="A0A6G9Y950"/>
<dbReference type="InterPro" id="IPR011990">
    <property type="entry name" value="TPR-like_helical_dom_sf"/>
</dbReference>
<evidence type="ECO:0000313" key="2">
    <source>
        <dbReference type="EMBL" id="QIS09741.1"/>
    </source>
</evidence>
<dbReference type="InterPro" id="IPR058502">
    <property type="entry name" value="PLL-like_beta-prop"/>
</dbReference>
<protein>
    <recommendedName>
        <fullName evidence="1">PLL-like beta propeller domain-containing protein</fullName>
    </recommendedName>
</protein>
<dbReference type="Pfam" id="PF26607">
    <property type="entry name" value="DUF8189"/>
    <property type="match status" value="1"/>
</dbReference>
<dbReference type="SUPFAM" id="SSF48452">
    <property type="entry name" value="TPR-like"/>
    <property type="match status" value="1"/>
</dbReference>
<name>A0A6G9Y950_9NOCA</name>
<dbReference type="Gene3D" id="2.120.10.70">
    <property type="entry name" value="Fucose-specific lectin"/>
    <property type="match status" value="1"/>
</dbReference>
<feature type="domain" description="PLL-like beta propeller" evidence="1">
    <location>
        <begin position="101"/>
        <end position="234"/>
    </location>
</feature>
<gene>
    <name evidence="2" type="ORF">F5544_09200</name>
</gene>
<dbReference type="SUPFAM" id="SSF89372">
    <property type="entry name" value="Fucose-specific lectin"/>
    <property type="match status" value="1"/>
</dbReference>